<protein>
    <recommendedName>
        <fullName evidence="1">Probable RNA-binding protein 18</fullName>
    </recommendedName>
    <alternativeName>
        <fullName evidence="3">RNA-binding motif protein 18</fullName>
    </alternativeName>
</protein>
<dbReference type="GO" id="GO:0003723">
    <property type="term" value="F:RNA binding"/>
    <property type="evidence" value="ECO:0007669"/>
    <property type="project" value="UniProtKB-UniRule"/>
</dbReference>
<dbReference type="InParanoid" id="A0A6J2XE07"/>
<proteinExistence type="predicted"/>
<evidence type="ECO:0000259" key="6">
    <source>
        <dbReference type="PROSITE" id="PS50102"/>
    </source>
</evidence>
<dbReference type="SMART" id="SM00360">
    <property type="entry name" value="RRM"/>
    <property type="match status" value="1"/>
</dbReference>
<dbReference type="InterPro" id="IPR000504">
    <property type="entry name" value="RRM_dom"/>
</dbReference>
<evidence type="ECO:0000256" key="2">
    <source>
        <dbReference type="ARBA" id="ARBA00022884"/>
    </source>
</evidence>
<organism evidence="7 8">
    <name type="scientific">Sitophilus oryzae</name>
    <name type="common">Rice weevil</name>
    <name type="synonym">Curculio oryzae</name>
    <dbReference type="NCBI Taxonomy" id="7048"/>
    <lineage>
        <taxon>Eukaryota</taxon>
        <taxon>Metazoa</taxon>
        <taxon>Ecdysozoa</taxon>
        <taxon>Arthropoda</taxon>
        <taxon>Hexapoda</taxon>
        <taxon>Insecta</taxon>
        <taxon>Pterygota</taxon>
        <taxon>Neoptera</taxon>
        <taxon>Endopterygota</taxon>
        <taxon>Coleoptera</taxon>
        <taxon>Polyphaga</taxon>
        <taxon>Cucujiformia</taxon>
        <taxon>Curculionidae</taxon>
        <taxon>Dryophthorinae</taxon>
        <taxon>Sitophilus</taxon>
    </lineage>
</organism>
<feature type="domain" description="RRM" evidence="6">
    <location>
        <begin position="11"/>
        <end position="92"/>
    </location>
</feature>
<dbReference type="PANTHER" id="PTHR21245">
    <property type="entry name" value="HETEROGENEOUS NUCLEAR RIBONUCLEOPROTEIN"/>
    <property type="match status" value="1"/>
</dbReference>
<dbReference type="AlphaFoldDB" id="A0A6J2XE07"/>
<evidence type="ECO:0000256" key="4">
    <source>
        <dbReference type="PROSITE-ProRule" id="PRU00176"/>
    </source>
</evidence>
<dbReference type="InterPro" id="IPR039157">
    <property type="entry name" value="RBM18_RRM"/>
</dbReference>
<dbReference type="RefSeq" id="XP_030749563.1">
    <property type="nucleotide sequence ID" value="XM_030893703.1"/>
</dbReference>
<dbReference type="GeneID" id="115877504"/>
<dbReference type="InterPro" id="IPR035979">
    <property type="entry name" value="RBD_domain_sf"/>
</dbReference>
<evidence type="ECO:0000313" key="7">
    <source>
        <dbReference type="Proteomes" id="UP000504635"/>
    </source>
</evidence>
<dbReference type="KEGG" id="soy:115877504"/>
<dbReference type="Pfam" id="PF00076">
    <property type="entry name" value="RRM_1"/>
    <property type="match status" value="1"/>
</dbReference>
<evidence type="ECO:0000256" key="5">
    <source>
        <dbReference type="SAM" id="MobiDB-lite"/>
    </source>
</evidence>
<feature type="compositionally biased region" description="Basic residues" evidence="5">
    <location>
        <begin position="181"/>
        <end position="192"/>
    </location>
</feature>
<dbReference type="Proteomes" id="UP000504635">
    <property type="component" value="Unplaced"/>
</dbReference>
<dbReference type="FunCoup" id="A0A6J2XE07">
    <property type="interactions" value="1695"/>
</dbReference>
<feature type="region of interest" description="Disordered" evidence="5">
    <location>
        <begin position="161"/>
        <end position="192"/>
    </location>
</feature>
<reference evidence="8" key="1">
    <citation type="submission" date="2025-08" db="UniProtKB">
        <authorList>
            <consortium name="RefSeq"/>
        </authorList>
    </citation>
    <scope>IDENTIFICATION</scope>
    <source>
        <tissue evidence="8">Gonads</tissue>
    </source>
</reference>
<dbReference type="Gene3D" id="3.30.70.330">
    <property type="match status" value="1"/>
</dbReference>
<keyword evidence="7" id="KW-1185">Reference proteome</keyword>
<evidence type="ECO:0000256" key="1">
    <source>
        <dbReference type="ARBA" id="ARBA00021141"/>
    </source>
</evidence>
<dbReference type="SUPFAM" id="SSF54928">
    <property type="entry name" value="RNA-binding domain, RBD"/>
    <property type="match status" value="1"/>
</dbReference>
<evidence type="ECO:0000256" key="3">
    <source>
        <dbReference type="ARBA" id="ARBA00030780"/>
    </source>
</evidence>
<evidence type="ECO:0000313" key="8">
    <source>
        <dbReference type="RefSeq" id="XP_030749563.1"/>
    </source>
</evidence>
<dbReference type="CDD" id="cd12355">
    <property type="entry name" value="RRM_RBM18"/>
    <property type="match status" value="1"/>
</dbReference>
<dbReference type="OrthoDB" id="6730379at2759"/>
<dbReference type="PROSITE" id="PS50102">
    <property type="entry name" value="RRM"/>
    <property type="match status" value="1"/>
</dbReference>
<gene>
    <name evidence="8" type="primary">LOC115877504</name>
</gene>
<sequence length="192" mass="22014">MENKTDILDDRKLWIGSLDPRVTEYQLLKLVQIYGKIEKFDLIFHRTGPLAGQPRGYAFVTYMKSEDALKAKESLNGKLVGQRKIAVTWAHSADEDYLPVPKPKPEISIPALALSKDSKKTDRVSQIQAIEAKLKLMEQKKDELKINDSLSTKTPVIQQFQFNKEKPCGTTSKNFKSRINDRHKKPYSKRKP</sequence>
<keyword evidence="2 4" id="KW-0694">RNA-binding</keyword>
<dbReference type="InterPro" id="IPR012677">
    <property type="entry name" value="Nucleotide-bd_a/b_plait_sf"/>
</dbReference>
<accession>A0A6J2XE07</accession>
<name>A0A6J2XE07_SITOR</name>